<accession>A0ACB8TUX1</accession>
<sequence length="735" mass="82233">MTITTTQKAEIESIIRTITDATVPRRKRKLAEMFLDLPDADAYPEYYEVIPNPRSINHVKVGLAKNKYKDPLQAYEDLNLVFLNAIFYNEEESQISKDASELKALLDKGWKARSALPTVPTNLPAASAQIHHNVPLPAQLQPPLASRPPAVHQPAGLPTTRYGSSVRKTPERPSSPDMDVDVGGTPEPETVAMETALDGEGDAIVQQLERSLPRWEGFANVGWSRDIPQDRFLSLVEAISGHQCASGKRSASYLEALPENTDIAELPYKEPLSLALIEKRVRDNHYTTSEQFDKDMSKLFLKGRRSYGQTTEGYGQVLLLQRLYQALVSVEPPSGPPYVSTTNFASLPASPGTARPLHSSQETDGMPSITTFRISVKDRKFVEQVEYKGWTIKMADWLHLANCDDPSRPIIGHVFRCWVSEESSKKGQAGVTVAWYYRPEQTWHPAQRQFWESEVFKTSHFAEHPLDDIIEKVACQFTARHIRGRPRPPYWHPGWPLYVCDSRYNDRERIFVRIKNWNSCVPEEVRKSAEFMPIYPFERSVYPKRYASPFITSESIKAPGGIGDMVERGEGEKHEGGGIGLYVGPPLPGTSTHTTTQPIVPLAPYDPPTLVQSRNDVDRSIVTASGGASALGGQIVVDRLSTETARHFDRDPETNEVLWFPAPPIDIPRPKGPKYNLTYLAYLARKRKNKDDDGAVDVDSNLCEEVPNKRHKAQLITAAEQLQTLLAHGANPVAS</sequence>
<evidence type="ECO:0000313" key="1">
    <source>
        <dbReference type="EMBL" id="KAI0085714.1"/>
    </source>
</evidence>
<reference evidence="1" key="1">
    <citation type="journal article" date="2021" name="Environ. Microbiol.">
        <title>Gene family expansions and transcriptome signatures uncover fungal adaptations to wood decay.</title>
        <authorList>
            <person name="Hage H."/>
            <person name="Miyauchi S."/>
            <person name="Viragh M."/>
            <person name="Drula E."/>
            <person name="Min B."/>
            <person name="Chaduli D."/>
            <person name="Navarro D."/>
            <person name="Favel A."/>
            <person name="Norest M."/>
            <person name="Lesage-Meessen L."/>
            <person name="Balint B."/>
            <person name="Merenyi Z."/>
            <person name="de Eugenio L."/>
            <person name="Morin E."/>
            <person name="Martinez A.T."/>
            <person name="Baldrian P."/>
            <person name="Stursova M."/>
            <person name="Martinez M.J."/>
            <person name="Novotny C."/>
            <person name="Magnuson J.K."/>
            <person name="Spatafora J.W."/>
            <person name="Maurice S."/>
            <person name="Pangilinan J."/>
            <person name="Andreopoulos W."/>
            <person name="LaButti K."/>
            <person name="Hundley H."/>
            <person name="Na H."/>
            <person name="Kuo A."/>
            <person name="Barry K."/>
            <person name="Lipzen A."/>
            <person name="Henrissat B."/>
            <person name="Riley R."/>
            <person name="Ahrendt S."/>
            <person name="Nagy L.G."/>
            <person name="Grigoriev I.V."/>
            <person name="Martin F."/>
            <person name="Rosso M.N."/>
        </authorList>
    </citation>
    <scope>NUCLEOTIDE SEQUENCE</scope>
    <source>
        <strain evidence="1">CBS 384.51</strain>
    </source>
</reference>
<name>A0ACB8TUX1_9APHY</name>
<proteinExistence type="predicted"/>
<gene>
    <name evidence="1" type="ORF">BDY19DRAFT_896215</name>
</gene>
<evidence type="ECO:0000313" key="2">
    <source>
        <dbReference type="Proteomes" id="UP001055072"/>
    </source>
</evidence>
<dbReference type="Proteomes" id="UP001055072">
    <property type="component" value="Unassembled WGS sequence"/>
</dbReference>
<dbReference type="EMBL" id="MU274929">
    <property type="protein sequence ID" value="KAI0085714.1"/>
    <property type="molecule type" value="Genomic_DNA"/>
</dbReference>
<comment type="caution">
    <text evidence="1">The sequence shown here is derived from an EMBL/GenBank/DDBJ whole genome shotgun (WGS) entry which is preliminary data.</text>
</comment>
<organism evidence="1 2">
    <name type="scientific">Irpex rosettiformis</name>
    <dbReference type="NCBI Taxonomy" id="378272"/>
    <lineage>
        <taxon>Eukaryota</taxon>
        <taxon>Fungi</taxon>
        <taxon>Dikarya</taxon>
        <taxon>Basidiomycota</taxon>
        <taxon>Agaricomycotina</taxon>
        <taxon>Agaricomycetes</taxon>
        <taxon>Polyporales</taxon>
        <taxon>Irpicaceae</taxon>
        <taxon>Irpex</taxon>
    </lineage>
</organism>
<keyword evidence="2" id="KW-1185">Reference proteome</keyword>
<protein>
    <submittedName>
        <fullName evidence="1">Uncharacterized protein</fullName>
    </submittedName>
</protein>